<dbReference type="InterPro" id="IPR015424">
    <property type="entry name" value="PyrdxlP-dep_Trfase"/>
</dbReference>
<evidence type="ECO:0000259" key="6">
    <source>
        <dbReference type="Pfam" id="PF01212"/>
    </source>
</evidence>
<evidence type="ECO:0000256" key="3">
    <source>
        <dbReference type="ARBA" id="ARBA00022898"/>
    </source>
</evidence>
<evidence type="ECO:0000256" key="4">
    <source>
        <dbReference type="ARBA" id="ARBA00023239"/>
    </source>
</evidence>
<dbReference type="Proteomes" id="UP000800235">
    <property type="component" value="Unassembled WGS sequence"/>
</dbReference>
<dbReference type="FunFam" id="3.40.640.10:FF:000030">
    <property type="entry name" value="Low-specificity L-threonine aldolase"/>
    <property type="match status" value="1"/>
</dbReference>
<dbReference type="EMBL" id="MU007013">
    <property type="protein sequence ID" value="KAF2435301.1"/>
    <property type="molecule type" value="Genomic_DNA"/>
</dbReference>
<feature type="modified residue" description="N6-(pyridoxal phosphate)lysine" evidence="5">
    <location>
        <position position="243"/>
    </location>
</feature>
<dbReference type="InterPro" id="IPR015422">
    <property type="entry name" value="PyrdxlP-dep_Trfase_small"/>
</dbReference>
<sequence length="390" mass="43018">MSPTRLEEDTKQFRTKPDSNDEVIVRKLLEDLPQSLAWRNSGPASVDFRSDVITRPSMSMLAAIIQTTLNDDVFREDTTTLDFEAEMAERCGMDAAAFTITGTMANQLGLRTLLTQPPRAILTDARAHIVTNEAGGPAFLSGAMMQTVTPRNGKYLTLEDIESNAQITDNVHKCPTRVIALENTISGIVVPLEEMRRISHWARENGGLLHLDGARLFEAVATGAGSLRDYCTLVDTVTIDFSKELGAPMGAMLLGKHSLIAQARRVRKSIGGGMRQSGVLTAACRVGVEEQFGYGEWGSESSNIRAVHRMAKRVGAMWTNRGGELSLPVETNQVWLNLDSVGISQEQWDNIGERHGIRFDGPRLVLHHQINEEALNRLAEAFDDVLSHRR</sequence>
<dbReference type="SUPFAM" id="SSF53383">
    <property type="entry name" value="PLP-dependent transferases"/>
    <property type="match status" value="1"/>
</dbReference>
<dbReference type="Pfam" id="PF01212">
    <property type="entry name" value="Beta_elim_lyase"/>
    <property type="match status" value="1"/>
</dbReference>
<dbReference type="Gene3D" id="3.40.640.10">
    <property type="entry name" value="Type I PLP-dependent aspartate aminotransferase-like (Major domain)"/>
    <property type="match status" value="1"/>
</dbReference>
<dbReference type="GO" id="GO:0006545">
    <property type="term" value="P:glycine biosynthetic process"/>
    <property type="evidence" value="ECO:0007669"/>
    <property type="project" value="TreeGrafter"/>
</dbReference>
<reference evidence="7" key="1">
    <citation type="journal article" date="2020" name="Stud. Mycol.">
        <title>101 Dothideomycetes genomes: a test case for predicting lifestyles and emergence of pathogens.</title>
        <authorList>
            <person name="Haridas S."/>
            <person name="Albert R."/>
            <person name="Binder M."/>
            <person name="Bloem J."/>
            <person name="Labutti K."/>
            <person name="Salamov A."/>
            <person name="Andreopoulos B."/>
            <person name="Baker S."/>
            <person name="Barry K."/>
            <person name="Bills G."/>
            <person name="Bluhm B."/>
            <person name="Cannon C."/>
            <person name="Castanera R."/>
            <person name="Culley D."/>
            <person name="Daum C."/>
            <person name="Ezra D."/>
            <person name="Gonzalez J."/>
            <person name="Henrissat B."/>
            <person name="Kuo A."/>
            <person name="Liang C."/>
            <person name="Lipzen A."/>
            <person name="Lutzoni F."/>
            <person name="Magnuson J."/>
            <person name="Mondo S."/>
            <person name="Nolan M."/>
            <person name="Ohm R."/>
            <person name="Pangilinan J."/>
            <person name="Park H.-J."/>
            <person name="Ramirez L."/>
            <person name="Alfaro M."/>
            <person name="Sun H."/>
            <person name="Tritt A."/>
            <person name="Yoshinaga Y."/>
            <person name="Zwiers L.-H."/>
            <person name="Turgeon B."/>
            <person name="Goodwin S."/>
            <person name="Spatafora J."/>
            <person name="Crous P."/>
            <person name="Grigoriev I."/>
        </authorList>
    </citation>
    <scope>NUCLEOTIDE SEQUENCE</scope>
    <source>
        <strain evidence="7">CBS 130266</strain>
    </source>
</reference>
<dbReference type="GO" id="GO:0005829">
    <property type="term" value="C:cytosol"/>
    <property type="evidence" value="ECO:0007669"/>
    <property type="project" value="TreeGrafter"/>
</dbReference>
<evidence type="ECO:0000313" key="8">
    <source>
        <dbReference type="Proteomes" id="UP000800235"/>
    </source>
</evidence>
<dbReference type="GO" id="GO:0006567">
    <property type="term" value="P:L-threonine catabolic process"/>
    <property type="evidence" value="ECO:0007669"/>
    <property type="project" value="TreeGrafter"/>
</dbReference>
<dbReference type="InterPro" id="IPR001597">
    <property type="entry name" value="ArAA_b-elim_lyase/Thr_aldolase"/>
</dbReference>
<name>A0A9P4P0R9_9PEZI</name>
<feature type="domain" description="Aromatic amino acid beta-eliminating lyase/threonine aldolase" evidence="6">
    <location>
        <begin position="47"/>
        <end position="338"/>
    </location>
</feature>
<dbReference type="InterPro" id="IPR015421">
    <property type="entry name" value="PyrdxlP-dep_Trfase_major"/>
</dbReference>
<keyword evidence="3" id="KW-0663">Pyridoxal phosphate</keyword>
<dbReference type="Gene3D" id="3.90.1150.10">
    <property type="entry name" value="Aspartate Aminotransferase, domain 1"/>
    <property type="match status" value="1"/>
</dbReference>
<dbReference type="InterPro" id="IPR023603">
    <property type="entry name" value="Low_specificity_L-TA-like"/>
</dbReference>
<dbReference type="GO" id="GO:0008732">
    <property type="term" value="F:L-allo-threonine aldolase activity"/>
    <property type="evidence" value="ECO:0007669"/>
    <property type="project" value="TreeGrafter"/>
</dbReference>
<dbReference type="PIRSF" id="PIRSF017617">
    <property type="entry name" value="Thr_aldolase"/>
    <property type="match status" value="1"/>
</dbReference>
<evidence type="ECO:0000256" key="1">
    <source>
        <dbReference type="ARBA" id="ARBA00001933"/>
    </source>
</evidence>
<proteinExistence type="inferred from homology"/>
<comment type="similarity">
    <text evidence="2">Belongs to the threonine aldolase family.</text>
</comment>
<evidence type="ECO:0000256" key="2">
    <source>
        <dbReference type="ARBA" id="ARBA00006966"/>
    </source>
</evidence>
<keyword evidence="8" id="KW-1185">Reference proteome</keyword>
<evidence type="ECO:0000256" key="5">
    <source>
        <dbReference type="PIRSR" id="PIRSR017617-1"/>
    </source>
</evidence>
<organism evidence="7 8">
    <name type="scientific">Tothia fuscella</name>
    <dbReference type="NCBI Taxonomy" id="1048955"/>
    <lineage>
        <taxon>Eukaryota</taxon>
        <taxon>Fungi</taxon>
        <taxon>Dikarya</taxon>
        <taxon>Ascomycota</taxon>
        <taxon>Pezizomycotina</taxon>
        <taxon>Dothideomycetes</taxon>
        <taxon>Pleosporomycetidae</taxon>
        <taxon>Venturiales</taxon>
        <taxon>Cylindrosympodiaceae</taxon>
        <taxon>Tothia</taxon>
    </lineage>
</organism>
<protein>
    <submittedName>
        <fullName evidence="7">Alanine racemase</fullName>
    </submittedName>
</protein>
<comment type="cofactor">
    <cofactor evidence="1">
        <name>pyridoxal 5'-phosphate</name>
        <dbReference type="ChEBI" id="CHEBI:597326"/>
    </cofactor>
</comment>
<dbReference type="PANTHER" id="PTHR48097:SF9">
    <property type="entry name" value="L-THREONINE ALDOLASE"/>
    <property type="match status" value="1"/>
</dbReference>
<dbReference type="OrthoDB" id="10261951at2759"/>
<gene>
    <name evidence="7" type="ORF">EJ08DRAFT_580701</name>
</gene>
<evidence type="ECO:0000313" key="7">
    <source>
        <dbReference type="EMBL" id="KAF2435301.1"/>
    </source>
</evidence>
<dbReference type="AlphaFoldDB" id="A0A9P4P0R9"/>
<comment type="caution">
    <text evidence="7">The sequence shown here is derived from an EMBL/GenBank/DDBJ whole genome shotgun (WGS) entry which is preliminary data.</text>
</comment>
<accession>A0A9P4P0R9</accession>
<dbReference type="PANTHER" id="PTHR48097">
    <property type="entry name" value="L-THREONINE ALDOLASE-RELATED"/>
    <property type="match status" value="1"/>
</dbReference>
<keyword evidence="4" id="KW-0456">Lyase</keyword>